<dbReference type="PROSITE" id="PS00108">
    <property type="entry name" value="PROTEIN_KINASE_ST"/>
    <property type="match status" value="1"/>
</dbReference>
<keyword evidence="8" id="KW-1185">Reference proteome</keyword>
<feature type="region of interest" description="Disordered" evidence="5">
    <location>
        <begin position="1"/>
        <end position="45"/>
    </location>
</feature>
<organism evidence="7 8">
    <name type="scientific">Rhodopirellula halodulae</name>
    <dbReference type="NCBI Taxonomy" id="2894198"/>
    <lineage>
        <taxon>Bacteria</taxon>
        <taxon>Pseudomonadati</taxon>
        <taxon>Planctomycetota</taxon>
        <taxon>Planctomycetia</taxon>
        <taxon>Pirellulales</taxon>
        <taxon>Pirellulaceae</taxon>
        <taxon>Rhodopirellula</taxon>
    </lineage>
</organism>
<keyword evidence="1" id="KW-0808">Transferase</keyword>
<feature type="compositionally biased region" description="Basic and acidic residues" evidence="5">
    <location>
        <begin position="11"/>
        <end position="33"/>
    </location>
</feature>
<evidence type="ECO:0000313" key="8">
    <source>
        <dbReference type="Proteomes" id="UP001430306"/>
    </source>
</evidence>
<name>A0ABS8NR90_9BACT</name>
<evidence type="ECO:0000256" key="5">
    <source>
        <dbReference type="SAM" id="MobiDB-lite"/>
    </source>
</evidence>
<dbReference type="PANTHER" id="PTHR24348:SF22">
    <property type="entry name" value="NON-SPECIFIC SERINE_THREONINE PROTEIN KINASE"/>
    <property type="match status" value="1"/>
</dbReference>
<evidence type="ECO:0000313" key="7">
    <source>
        <dbReference type="EMBL" id="MCC9644981.1"/>
    </source>
</evidence>
<proteinExistence type="predicted"/>
<dbReference type="InterPro" id="IPR045269">
    <property type="entry name" value="Atg1-like"/>
</dbReference>
<reference evidence="7" key="1">
    <citation type="submission" date="2021-11" db="EMBL/GenBank/DDBJ databases">
        <title>Genome sequence.</title>
        <authorList>
            <person name="Sun Q."/>
        </authorList>
    </citation>
    <scope>NUCLEOTIDE SEQUENCE</scope>
    <source>
        <strain evidence="7">JC740</strain>
    </source>
</reference>
<comment type="caution">
    <text evidence="7">The sequence shown here is derived from an EMBL/GenBank/DDBJ whole genome shotgun (WGS) entry which is preliminary data.</text>
</comment>
<dbReference type="Pfam" id="PF13191">
    <property type="entry name" value="AAA_16"/>
    <property type="match status" value="1"/>
</dbReference>
<dbReference type="PROSITE" id="PS50011">
    <property type="entry name" value="PROTEIN_KINASE_DOM"/>
    <property type="match status" value="1"/>
</dbReference>
<dbReference type="InterPro" id="IPR008271">
    <property type="entry name" value="Ser/Thr_kinase_AS"/>
</dbReference>
<evidence type="ECO:0000259" key="6">
    <source>
        <dbReference type="PROSITE" id="PS50011"/>
    </source>
</evidence>
<dbReference type="SUPFAM" id="SSF52540">
    <property type="entry name" value="P-loop containing nucleoside triphosphate hydrolases"/>
    <property type="match status" value="1"/>
</dbReference>
<sequence length="1289" mass="145854">MSQWDDYTGDDWMRPLASKDTKTRHTLDRETRGIKPRPRLQDPPYKTGDHWGDFVLEEWIGSGTHGWVFAATEQSTGKHVALKILPMEDDPKATLAKTGFRRMSKLHHSNLMRLHGIHEYDGTTAFSMERIRGMNLTAAIRRWRDLPLAEACEHVMEMIRQVGAAIGCMHARQLVHRDLKPSNIMVTEDFKRFVVVDYDSTGIFQDLDAESMSGYLIWTPMYVPPEVLVRQRHTPSSDIFSLGMVILEALRVFSAAQFRREGALNNPSRPTDGTDESGGIPRHESDEAKDRLLIHEALRGLHADIPEELVDKLDEMLASNEADRPMAIALSRLGLPPERTQQTKLTDFDSDRLREATQKIRHDELAKIHRWSHLVLGGQIQRLHISGDSGIGKSTLLDVALTSLRSQPWAQVFVARCQQRDQNALQAFSQIADEINMRYRRDDRERLLVDSVTVSLLSDILPSLGDVLEVDQSQPRLQTSSTRPGGLEAALRVCERLREYGPVFFVIDDVQWADRDTVSVLDYLQSASMNRPQAPELQGLGFITVSRPDGDQQVTLPDATVNLGPLPTETTIEMLAAQSEAFGLDITDDQLTNLADQIDGLPYRLDACLEELRPGGWLSNAIQTADPSSSDLKVLSMESMWQSRCEDLSPEAMLCLQRIAAAGRQLPTTDLQTWHESSAALESVLDELQRRRLIVLGESTEPTVQVWHSRLGEKILQELSEADIRQLHSDWGDALVRVRPDSANLIASHFKRAERFTELSHWAELAAKQAQQMYAHREVGTWYDIAARHANPERKIDFLRESAWAWQRSGRLTKAANAHAALAELLDGPSAVEQQLRRTECLLRSGDFNSVRKLLEPLNECLQLPSPKSNWKFHLSVAWQVLRLLPHEKDLSQTLSKAPVSRSMIQSSQVEVCMRLIRPLTILDNNTAVEWSLYAARQVRLHGTKGERIYFGVGEAVFRSYSLGRDRLAAGESLRRLHDSLTPNDDPIWHGDVHCGMAWHEAMSGRYASSLEPCLEAKRYYGQSEHSKSFEIAHMSYLEFAAYFQCGRINDLKATVTELQVEGRSTNDQFLLIMATLGYGALAFLADDDLRRLETASKRVQDSLKQIGPDSFVFVNSIKEALSDLYLNEVGSSQAKLEWFPRQLRRSSVRRVQMVRVIFHELLAGLSLQTMMVHPKQGKASLLLHVKQLRREKTPFAQMKADFFEGIYLARFAGAEYANIAKQKLTNAEYTADELKLRPFSLAARDELNWLENPSAPSALEEFLLSQDISAPVRFARLYRGLDRPKKEA</sequence>
<dbReference type="Gene3D" id="1.10.510.10">
    <property type="entry name" value="Transferase(Phosphotransferase) domain 1"/>
    <property type="match status" value="1"/>
</dbReference>
<evidence type="ECO:0000256" key="2">
    <source>
        <dbReference type="ARBA" id="ARBA00022741"/>
    </source>
</evidence>
<dbReference type="Gene3D" id="3.40.50.300">
    <property type="entry name" value="P-loop containing nucleotide triphosphate hydrolases"/>
    <property type="match status" value="1"/>
</dbReference>
<dbReference type="CDD" id="cd14014">
    <property type="entry name" value="STKc_PknB_like"/>
    <property type="match status" value="1"/>
</dbReference>
<dbReference type="Pfam" id="PF00069">
    <property type="entry name" value="Pkinase"/>
    <property type="match status" value="1"/>
</dbReference>
<evidence type="ECO:0000256" key="1">
    <source>
        <dbReference type="ARBA" id="ARBA00022679"/>
    </source>
</evidence>
<dbReference type="InterPro" id="IPR011009">
    <property type="entry name" value="Kinase-like_dom_sf"/>
</dbReference>
<dbReference type="Proteomes" id="UP001430306">
    <property type="component" value="Unassembled WGS sequence"/>
</dbReference>
<feature type="domain" description="Protein kinase" evidence="6">
    <location>
        <begin position="54"/>
        <end position="345"/>
    </location>
</feature>
<dbReference type="RefSeq" id="WP_230276638.1">
    <property type="nucleotide sequence ID" value="NZ_JAJKFW010000062.1"/>
</dbReference>
<keyword evidence="3 7" id="KW-0418">Kinase</keyword>
<dbReference type="GO" id="GO:0016301">
    <property type="term" value="F:kinase activity"/>
    <property type="evidence" value="ECO:0007669"/>
    <property type="project" value="UniProtKB-KW"/>
</dbReference>
<feature type="region of interest" description="Disordered" evidence="5">
    <location>
        <begin position="263"/>
        <end position="283"/>
    </location>
</feature>
<keyword evidence="4" id="KW-0067">ATP-binding</keyword>
<keyword evidence="2" id="KW-0547">Nucleotide-binding</keyword>
<dbReference type="PANTHER" id="PTHR24348">
    <property type="entry name" value="SERINE/THREONINE-PROTEIN KINASE UNC-51-RELATED"/>
    <property type="match status" value="1"/>
</dbReference>
<dbReference type="SUPFAM" id="SSF56112">
    <property type="entry name" value="Protein kinase-like (PK-like)"/>
    <property type="match status" value="1"/>
</dbReference>
<dbReference type="InterPro" id="IPR041664">
    <property type="entry name" value="AAA_16"/>
</dbReference>
<gene>
    <name evidence="7" type="ORF">LOC71_22110</name>
</gene>
<dbReference type="InterPro" id="IPR027417">
    <property type="entry name" value="P-loop_NTPase"/>
</dbReference>
<dbReference type="InterPro" id="IPR000719">
    <property type="entry name" value="Prot_kinase_dom"/>
</dbReference>
<accession>A0ABS8NR90</accession>
<protein>
    <submittedName>
        <fullName evidence="7">Protein kinase</fullName>
    </submittedName>
</protein>
<evidence type="ECO:0000256" key="3">
    <source>
        <dbReference type="ARBA" id="ARBA00022777"/>
    </source>
</evidence>
<dbReference type="SMART" id="SM00220">
    <property type="entry name" value="S_TKc"/>
    <property type="match status" value="1"/>
</dbReference>
<dbReference type="EMBL" id="JAJKFW010000062">
    <property type="protein sequence ID" value="MCC9644981.1"/>
    <property type="molecule type" value="Genomic_DNA"/>
</dbReference>
<evidence type="ECO:0000256" key="4">
    <source>
        <dbReference type="ARBA" id="ARBA00022840"/>
    </source>
</evidence>